<evidence type="ECO:0000256" key="6">
    <source>
        <dbReference type="ARBA" id="ARBA00023310"/>
    </source>
</evidence>
<dbReference type="Pfam" id="PF00213">
    <property type="entry name" value="OSCP"/>
    <property type="match status" value="1"/>
</dbReference>
<accession>A0A1M5W411</accession>
<name>A0A1M5W411_9FIRM</name>
<keyword evidence="6 7" id="KW-0066">ATP synthesis</keyword>
<keyword evidence="4 7" id="KW-0406">Ion transport</keyword>
<dbReference type="PRINTS" id="PR00125">
    <property type="entry name" value="ATPASEDELTA"/>
</dbReference>
<comment type="function">
    <text evidence="7">F(1)F(0) ATP synthase produces ATP from ADP in the presence of a proton or sodium gradient. F-type ATPases consist of two structural domains, F(1) containing the extramembraneous catalytic core and F(0) containing the membrane proton channel, linked together by a central stalk and a peripheral stalk. During catalysis, ATP synthesis in the catalytic domain of F(1) is coupled via a rotary mechanism of the central stalk subunits to proton translocation.</text>
</comment>
<dbReference type="NCBIfam" id="TIGR01145">
    <property type="entry name" value="ATP_synt_delta"/>
    <property type="match status" value="1"/>
</dbReference>
<gene>
    <name evidence="7" type="primary">atpH</name>
    <name evidence="8" type="ORF">SAMN02745135_02284</name>
</gene>
<dbReference type="EMBL" id="FQXO01000086">
    <property type="protein sequence ID" value="SHH82205.1"/>
    <property type="molecule type" value="Genomic_DNA"/>
</dbReference>
<sequence>MAKLIGKTYAQALFEVAEEVDKIQQFKEELNSIYKIFDKEREFKIIFEHPKLSKDEKKDIINSIFKGKVAQEILNLIYIVIDKGRERYLMDIIEEYIRLSNEKQGIIEAQAITAVPLNEEEKLKLQNKLSEKLGKNVILKNIVDTDIIGGVLVKIQDKIIDASIKGQLDKIQKSLKDIRVTKIGVSKE</sequence>
<evidence type="ECO:0000256" key="5">
    <source>
        <dbReference type="ARBA" id="ARBA00023136"/>
    </source>
</evidence>
<dbReference type="RefSeq" id="WP_073197731.1">
    <property type="nucleotide sequence ID" value="NZ_FQXO01000086.1"/>
</dbReference>
<dbReference type="InterPro" id="IPR000711">
    <property type="entry name" value="ATPase_OSCP/dsu"/>
</dbReference>
<keyword evidence="9" id="KW-1185">Reference proteome</keyword>
<dbReference type="OrthoDB" id="9802471at2"/>
<dbReference type="GO" id="GO:0045259">
    <property type="term" value="C:proton-transporting ATP synthase complex"/>
    <property type="evidence" value="ECO:0007669"/>
    <property type="project" value="UniProtKB-KW"/>
</dbReference>
<dbReference type="PANTHER" id="PTHR11910">
    <property type="entry name" value="ATP SYNTHASE DELTA CHAIN"/>
    <property type="match status" value="1"/>
</dbReference>
<evidence type="ECO:0000313" key="8">
    <source>
        <dbReference type="EMBL" id="SHH82205.1"/>
    </source>
</evidence>
<organism evidence="8 9">
    <name type="scientific">Caloranaerobacter azorensis DSM 13643</name>
    <dbReference type="NCBI Taxonomy" id="1121264"/>
    <lineage>
        <taxon>Bacteria</taxon>
        <taxon>Bacillati</taxon>
        <taxon>Bacillota</taxon>
        <taxon>Tissierellia</taxon>
        <taxon>Tissierellales</taxon>
        <taxon>Thermohalobacteraceae</taxon>
        <taxon>Caloranaerobacter</taxon>
    </lineage>
</organism>
<dbReference type="AlphaFoldDB" id="A0A1M5W411"/>
<dbReference type="NCBIfam" id="NF004402">
    <property type="entry name" value="PRK05758.2-2"/>
    <property type="match status" value="1"/>
</dbReference>
<dbReference type="Gene3D" id="1.10.520.20">
    <property type="entry name" value="N-terminal domain of the delta subunit of the F1F0-ATP synthase"/>
    <property type="match status" value="1"/>
</dbReference>
<dbReference type="NCBIfam" id="NF004403">
    <property type="entry name" value="PRK05758.2-4"/>
    <property type="match status" value="1"/>
</dbReference>
<keyword evidence="7" id="KW-1003">Cell membrane</keyword>
<dbReference type="HAMAP" id="MF_01416">
    <property type="entry name" value="ATP_synth_delta_bact"/>
    <property type="match status" value="1"/>
</dbReference>
<dbReference type="GO" id="GO:0005886">
    <property type="term" value="C:plasma membrane"/>
    <property type="evidence" value="ECO:0007669"/>
    <property type="project" value="UniProtKB-SubCell"/>
</dbReference>
<keyword evidence="5 7" id="KW-0472">Membrane</keyword>
<evidence type="ECO:0000256" key="4">
    <source>
        <dbReference type="ARBA" id="ARBA00023065"/>
    </source>
</evidence>
<comment type="function">
    <text evidence="7">This protein is part of the stalk that links CF(0) to CF(1). It either transmits conformational changes from CF(0) to CF(1) or is implicated in proton conduction.</text>
</comment>
<keyword evidence="3 7" id="KW-0375">Hydrogen ion transport</keyword>
<reference evidence="9" key="1">
    <citation type="submission" date="2016-11" db="EMBL/GenBank/DDBJ databases">
        <authorList>
            <person name="Varghese N."/>
            <person name="Submissions S."/>
        </authorList>
    </citation>
    <scope>NUCLEOTIDE SEQUENCE [LARGE SCALE GENOMIC DNA]</scope>
    <source>
        <strain evidence="9">DSM 13643</strain>
    </source>
</reference>
<evidence type="ECO:0000256" key="2">
    <source>
        <dbReference type="ARBA" id="ARBA00022448"/>
    </source>
</evidence>
<keyword evidence="7" id="KW-0139">CF(1)</keyword>
<dbReference type="GO" id="GO:0046933">
    <property type="term" value="F:proton-transporting ATP synthase activity, rotational mechanism"/>
    <property type="evidence" value="ECO:0007669"/>
    <property type="project" value="UniProtKB-UniRule"/>
</dbReference>
<protein>
    <recommendedName>
        <fullName evidence="7">ATP synthase subunit delta</fullName>
    </recommendedName>
    <alternativeName>
        <fullName evidence="7">ATP synthase F(1) sector subunit delta</fullName>
    </alternativeName>
    <alternativeName>
        <fullName evidence="7">F-type ATPase subunit delta</fullName>
        <shortName evidence="7">F-ATPase subunit delta</shortName>
    </alternativeName>
</protein>
<comment type="subcellular location">
    <subcellularLocation>
        <location evidence="7">Cell membrane</location>
        <topology evidence="7">Peripheral membrane protein</topology>
    </subcellularLocation>
    <subcellularLocation>
        <location evidence="1">Membrane</location>
    </subcellularLocation>
</comment>
<dbReference type="InterPro" id="IPR026015">
    <property type="entry name" value="ATP_synth_OSCP/delta_N_sf"/>
</dbReference>
<dbReference type="SUPFAM" id="SSF47928">
    <property type="entry name" value="N-terminal domain of the delta subunit of the F1F0-ATP synthase"/>
    <property type="match status" value="1"/>
</dbReference>
<evidence type="ECO:0000256" key="7">
    <source>
        <dbReference type="HAMAP-Rule" id="MF_01416"/>
    </source>
</evidence>
<evidence type="ECO:0000313" key="9">
    <source>
        <dbReference type="Proteomes" id="UP000183967"/>
    </source>
</evidence>
<evidence type="ECO:0000256" key="1">
    <source>
        <dbReference type="ARBA" id="ARBA00004370"/>
    </source>
</evidence>
<dbReference type="Proteomes" id="UP000183967">
    <property type="component" value="Unassembled WGS sequence"/>
</dbReference>
<evidence type="ECO:0000256" key="3">
    <source>
        <dbReference type="ARBA" id="ARBA00022781"/>
    </source>
</evidence>
<proteinExistence type="inferred from homology"/>
<comment type="similarity">
    <text evidence="7">Belongs to the ATPase delta chain family.</text>
</comment>
<keyword evidence="2 7" id="KW-0813">Transport</keyword>